<protein>
    <submittedName>
        <fullName evidence="3">Uncharacterized protein</fullName>
    </submittedName>
</protein>
<dbReference type="AlphaFoldDB" id="F4L541"/>
<evidence type="ECO:0000313" key="4">
    <source>
        <dbReference type="Proteomes" id="UP000008461"/>
    </source>
</evidence>
<feature type="region of interest" description="Disordered" evidence="1">
    <location>
        <begin position="306"/>
        <end position="342"/>
    </location>
</feature>
<sequence>MAEVKFENPEFKPKTFWSRPEGTTGAIFGLAILAGLGYLFVTYLPAILALAQSTLYLALMIVALVAILYMVLDPRMRTLVWYMYKSVMRWVTGMFVTIDPIGILKNYIEDLSDNLTKMRKQIGILRGQMRQMSTLIDDNNKEIDANMRLAAAARDQDKDQQMLLASRKAARLRESNEKYAALHQKMEILYRILSKMHSNSEVLLEDTKDQVKVKEIERKAIRTSHSAMRSAMSVISGDPDKRAMFDAAMDAITEDVANKVGEMENFMDMSSKLMDSIDLQNGMFEEQGLQMLEDWEKKSTLMLMEGTGKTSSSESLDLDSFKTRPEKEARGDNNDYSNLFNN</sequence>
<dbReference type="STRING" id="760192.Halhy_0857"/>
<keyword evidence="2" id="KW-1133">Transmembrane helix</keyword>
<proteinExistence type="predicted"/>
<dbReference type="OrthoDB" id="1157971at2"/>
<dbReference type="HOGENOM" id="CLU_823628_0_0_10"/>
<evidence type="ECO:0000313" key="3">
    <source>
        <dbReference type="EMBL" id="AEE48762.1"/>
    </source>
</evidence>
<organism evidence="3 4">
    <name type="scientific">Haliscomenobacter hydrossis (strain ATCC 27775 / DSM 1100 / LMG 10767 / O)</name>
    <dbReference type="NCBI Taxonomy" id="760192"/>
    <lineage>
        <taxon>Bacteria</taxon>
        <taxon>Pseudomonadati</taxon>
        <taxon>Bacteroidota</taxon>
        <taxon>Saprospiria</taxon>
        <taxon>Saprospirales</taxon>
        <taxon>Haliscomenobacteraceae</taxon>
        <taxon>Haliscomenobacter</taxon>
    </lineage>
</organism>
<keyword evidence="4" id="KW-1185">Reference proteome</keyword>
<dbReference type="KEGG" id="hhy:Halhy_0857"/>
<dbReference type="RefSeq" id="WP_013763322.1">
    <property type="nucleotide sequence ID" value="NC_015510.1"/>
</dbReference>
<reference evidence="3 4" key="1">
    <citation type="journal article" date="2011" name="Stand. Genomic Sci.">
        <title>Complete genome sequence of Haliscomenobacter hydrossis type strain (O).</title>
        <authorList>
            <consortium name="US DOE Joint Genome Institute (JGI-PGF)"/>
            <person name="Daligault H."/>
            <person name="Lapidus A."/>
            <person name="Zeytun A."/>
            <person name="Nolan M."/>
            <person name="Lucas S."/>
            <person name="Del Rio T.G."/>
            <person name="Tice H."/>
            <person name="Cheng J.F."/>
            <person name="Tapia R."/>
            <person name="Han C."/>
            <person name="Goodwin L."/>
            <person name="Pitluck S."/>
            <person name="Liolios K."/>
            <person name="Pagani I."/>
            <person name="Ivanova N."/>
            <person name="Huntemann M."/>
            <person name="Mavromatis K."/>
            <person name="Mikhailova N."/>
            <person name="Pati A."/>
            <person name="Chen A."/>
            <person name="Palaniappan K."/>
            <person name="Land M."/>
            <person name="Hauser L."/>
            <person name="Brambilla E.M."/>
            <person name="Rohde M."/>
            <person name="Verbarg S."/>
            <person name="Goker M."/>
            <person name="Bristow J."/>
            <person name="Eisen J.A."/>
            <person name="Markowitz V."/>
            <person name="Hugenholtz P."/>
            <person name="Kyrpides N.C."/>
            <person name="Klenk H.P."/>
            <person name="Woyke T."/>
        </authorList>
    </citation>
    <scope>NUCLEOTIDE SEQUENCE [LARGE SCALE GENOMIC DNA]</scope>
    <source>
        <strain evidence="4">ATCC 27775 / DSM 1100 / LMG 10767 / O</strain>
    </source>
</reference>
<accession>F4L541</accession>
<feature type="compositionally biased region" description="Basic and acidic residues" evidence="1">
    <location>
        <begin position="319"/>
        <end position="333"/>
    </location>
</feature>
<name>F4L541_HALH1</name>
<evidence type="ECO:0000256" key="1">
    <source>
        <dbReference type="SAM" id="MobiDB-lite"/>
    </source>
</evidence>
<feature type="transmembrane region" description="Helical" evidence="2">
    <location>
        <begin position="55"/>
        <end position="72"/>
    </location>
</feature>
<keyword evidence="2" id="KW-0812">Transmembrane</keyword>
<dbReference type="Proteomes" id="UP000008461">
    <property type="component" value="Chromosome"/>
</dbReference>
<keyword evidence="2" id="KW-0472">Membrane</keyword>
<feature type="transmembrane region" description="Helical" evidence="2">
    <location>
        <begin position="87"/>
        <end position="108"/>
    </location>
</feature>
<dbReference type="EMBL" id="CP002691">
    <property type="protein sequence ID" value="AEE48762.1"/>
    <property type="molecule type" value="Genomic_DNA"/>
</dbReference>
<feature type="transmembrane region" description="Helical" evidence="2">
    <location>
        <begin position="26"/>
        <end position="48"/>
    </location>
</feature>
<gene>
    <name evidence="3" type="ordered locus">Halhy_0857</name>
</gene>
<dbReference type="eggNOG" id="COG1842">
    <property type="taxonomic scope" value="Bacteria"/>
</dbReference>
<evidence type="ECO:0000256" key="2">
    <source>
        <dbReference type="SAM" id="Phobius"/>
    </source>
</evidence>
<reference key="2">
    <citation type="submission" date="2011-04" db="EMBL/GenBank/DDBJ databases">
        <title>Complete sequence of chromosome of Haliscomenobacter hydrossis DSM 1100.</title>
        <authorList>
            <consortium name="US DOE Joint Genome Institute (JGI-PGF)"/>
            <person name="Lucas S."/>
            <person name="Han J."/>
            <person name="Lapidus A."/>
            <person name="Bruce D."/>
            <person name="Goodwin L."/>
            <person name="Pitluck S."/>
            <person name="Peters L."/>
            <person name="Kyrpides N."/>
            <person name="Mavromatis K."/>
            <person name="Ivanova N."/>
            <person name="Ovchinnikova G."/>
            <person name="Pagani I."/>
            <person name="Daligault H."/>
            <person name="Detter J.C."/>
            <person name="Han C."/>
            <person name="Land M."/>
            <person name="Hauser L."/>
            <person name="Markowitz V."/>
            <person name="Cheng J.-F."/>
            <person name="Hugenholtz P."/>
            <person name="Woyke T."/>
            <person name="Wu D."/>
            <person name="Verbarg S."/>
            <person name="Frueling A."/>
            <person name="Brambilla E."/>
            <person name="Klenk H.-P."/>
            <person name="Eisen J.A."/>
        </authorList>
    </citation>
    <scope>NUCLEOTIDE SEQUENCE</scope>
    <source>
        <strain>DSM 1100</strain>
    </source>
</reference>